<evidence type="ECO:0000259" key="1">
    <source>
        <dbReference type="Pfam" id="PF06812"/>
    </source>
</evidence>
<dbReference type="PANTHER" id="PTHR37951">
    <property type="entry name" value="CYTOPLASMIC PROTEIN-RELATED"/>
    <property type="match status" value="1"/>
</dbReference>
<proteinExistence type="predicted"/>
<dbReference type="Pfam" id="PF06812">
    <property type="entry name" value="ImpA_N"/>
    <property type="match status" value="1"/>
</dbReference>
<evidence type="ECO:0000313" key="2">
    <source>
        <dbReference type="EMBL" id="GGF11248.1"/>
    </source>
</evidence>
<dbReference type="RefSeq" id="WP_189044413.1">
    <property type="nucleotide sequence ID" value="NZ_BMJQ01000003.1"/>
</dbReference>
<protein>
    <recommendedName>
        <fullName evidence="1">ImpA N-terminal domain-containing protein</fullName>
    </recommendedName>
</protein>
<gene>
    <name evidence="2" type="ORF">GCM10011611_16120</name>
</gene>
<dbReference type="InterPro" id="IPR010657">
    <property type="entry name" value="ImpA_N"/>
</dbReference>
<feature type="domain" description="ImpA N-terminal" evidence="1">
    <location>
        <begin position="10"/>
        <end position="133"/>
    </location>
</feature>
<reference evidence="2" key="1">
    <citation type="journal article" date="2014" name="Int. J. Syst. Evol. Microbiol.">
        <title>Complete genome sequence of Corynebacterium casei LMG S-19264T (=DSM 44701T), isolated from a smear-ripened cheese.</title>
        <authorList>
            <consortium name="US DOE Joint Genome Institute (JGI-PGF)"/>
            <person name="Walter F."/>
            <person name="Albersmeier A."/>
            <person name="Kalinowski J."/>
            <person name="Ruckert C."/>
        </authorList>
    </citation>
    <scope>NUCLEOTIDE SEQUENCE</scope>
    <source>
        <strain evidence="2">CGMCC 1.15725</strain>
    </source>
</reference>
<dbReference type="InterPro" id="IPR017740">
    <property type="entry name" value="TssA-like"/>
</dbReference>
<keyword evidence="3" id="KW-1185">Reference proteome</keyword>
<dbReference type="PANTHER" id="PTHR37951:SF1">
    <property type="entry name" value="TYPE VI SECRETION SYSTEM COMPONENT TSSA1"/>
    <property type="match status" value="1"/>
</dbReference>
<dbReference type="EMBL" id="BMJQ01000003">
    <property type="protein sequence ID" value="GGF11248.1"/>
    <property type="molecule type" value="Genomic_DNA"/>
</dbReference>
<accession>A0A8J2YT17</accession>
<dbReference type="NCBIfam" id="TIGR03363">
    <property type="entry name" value="VI_chp_8"/>
    <property type="match status" value="1"/>
</dbReference>
<dbReference type="AlphaFoldDB" id="A0A8J2YT17"/>
<dbReference type="Proteomes" id="UP000646365">
    <property type="component" value="Unassembled WGS sequence"/>
</dbReference>
<evidence type="ECO:0000313" key="3">
    <source>
        <dbReference type="Proteomes" id="UP000646365"/>
    </source>
</evidence>
<sequence>MAAFDIEHLLAEISPDAPCGENLEYDAAFIALEQAAKPKAEQQFGTTIIPGEEPDWVEVRRLALKLLERTKDLRVYDQLLRASLRLDGVTGFAGGLALLHGVLGRYWEGLHPQLDPDDDNDPTFRVNVVAGLCDPESFLQPLRETPLVSSRNFGRFGLRDIAAEGGEEGRADQAAVNGAFLEAAVDALRETANAIRRAADDVRGIENVITDQVGASNAPDLSALGAVLREASRVMTQRLEARGIREEEEVVPAEEAVADEVDGAAPAAPRPAGGISVPGQISNREDVLKTLDRLCEYYARYEPSSPVPLLLRRAKRLAPMSFLDVLQDLIPDAVTKAQIFSGPAAEE</sequence>
<comment type="caution">
    <text evidence="2">The sequence shown here is derived from an EMBL/GenBank/DDBJ whole genome shotgun (WGS) entry which is preliminary data.</text>
</comment>
<name>A0A8J2YT17_9PROT</name>
<reference evidence="2" key="2">
    <citation type="submission" date="2020-09" db="EMBL/GenBank/DDBJ databases">
        <authorList>
            <person name="Sun Q."/>
            <person name="Zhou Y."/>
        </authorList>
    </citation>
    <scope>NUCLEOTIDE SEQUENCE</scope>
    <source>
        <strain evidence="2">CGMCC 1.15725</strain>
    </source>
</reference>
<organism evidence="2 3">
    <name type="scientific">Aliidongia dinghuensis</name>
    <dbReference type="NCBI Taxonomy" id="1867774"/>
    <lineage>
        <taxon>Bacteria</taxon>
        <taxon>Pseudomonadati</taxon>
        <taxon>Pseudomonadota</taxon>
        <taxon>Alphaproteobacteria</taxon>
        <taxon>Rhodospirillales</taxon>
        <taxon>Dongiaceae</taxon>
        <taxon>Aliidongia</taxon>
    </lineage>
</organism>